<evidence type="ECO:0000313" key="2">
    <source>
        <dbReference type="Proteomes" id="UP000291236"/>
    </source>
</evidence>
<dbReference type="Gene3D" id="1.10.260.40">
    <property type="entry name" value="lambda repressor-like DNA-binding domains"/>
    <property type="match status" value="1"/>
</dbReference>
<organism evidence="1 2">
    <name type="scientific">Fluviispira sanaruensis</name>
    <dbReference type="NCBI Taxonomy" id="2493639"/>
    <lineage>
        <taxon>Bacteria</taxon>
        <taxon>Pseudomonadati</taxon>
        <taxon>Bdellovibrionota</taxon>
        <taxon>Oligoflexia</taxon>
        <taxon>Silvanigrellales</taxon>
        <taxon>Silvanigrellaceae</taxon>
        <taxon>Fluviispira</taxon>
    </lineage>
</organism>
<keyword evidence="2" id="KW-1185">Reference proteome</keyword>
<dbReference type="RefSeq" id="WP_130611755.1">
    <property type="nucleotide sequence ID" value="NZ_AP019368.1"/>
</dbReference>
<evidence type="ECO:0000313" key="1">
    <source>
        <dbReference type="EMBL" id="BBH54286.1"/>
    </source>
</evidence>
<dbReference type="AlphaFoldDB" id="A0A4P2VLR3"/>
<dbReference type="InterPro" id="IPR010982">
    <property type="entry name" value="Lambda_DNA-bd_dom_sf"/>
</dbReference>
<proteinExistence type="predicted"/>
<dbReference type="OrthoDB" id="5294017at2"/>
<accession>A0A4P2VLR3</accession>
<dbReference type="Proteomes" id="UP000291236">
    <property type="component" value="Chromosome"/>
</dbReference>
<dbReference type="EMBL" id="AP019368">
    <property type="protein sequence ID" value="BBH54286.1"/>
    <property type="molecule type" value="Genomic_DNA"/>
</dbReference>
<reference evidence="1 2" key="1">
    <citation type="submission" date="2018-12" db="EMBL/GenBank/DDBJ databases">
        <title>Rubrispira sanarue gen. nov., sp., nov., a member of the order Silvanigrellales, isolated from a brackish lake in Hamamatsu Japan.</title>
        <authorList>
            <person name="Maejima Y."/>
            <person name="Iino T."/>
            <person name="Muraguchi Y."/>
            <person name="Fukuda K."/>
            <person name="Nojiri H."/>
            <person name="Ohkuma M."/>
            <person name="Moriuchi R."/>
            <person name="Dohra H."/>
            <person name="Kimbara K."/>
            <person name="Shintani M."/>
        </authorList>
    </citation>
    <scope>NUCLEOTIDE SEQUENCE [LARGE SCALE GENOMIC DNA]</scope>
    <source>
        <strain evidence="1 2">RF1110005</strain>
    </source>
</reference>
<dbReference type="KEGG" id="sbf:JCM31447_27500"/>
<gene>
    <name evidence="1" type="ORF">JCM31447_27500</name>
</gene>
<name>A0A4P2VLR3_FLUSA</name>
<protein>
    <submittedName>
        <fullName evidence="1">Uncharacterized protein</fullName>
    </submittedName>
</protein>
<sequence>MEIIVANNIVHKLNQMLLVISGNSDNQFKIKALKESSSQVEYFLTFSLESREEMAHKLGISLKTLQRIYENPIKILDDYILVTKLSDYFGITYPELIQIFFITTNQELHLNENTSEFLKEIIQIDKELSIESRRELVRILVLIRRLKIPMEKFSLIARKMIHKKCFFGDSFTRIKNLVDNF</sequence>
<dbReference type="GO" id="GO:0003677">
    <property type="term" value="F:DNA binding"/>
    <property type="evidence" value="ECO:0007669"/>
    <property type="project" value="InterPro"/>
</dbReference>